<dbReference type="SUPFAM" id="SSF46626">
    <property type="entry name" value="Cytochrome c"/>
    <property type="match status" value="1"/>
</dbReference>
<dbReference type="InterPro" id="IPR009056">
    <property type="entry name" value="Cyt_c-like_dom"/>
</dbReference>
<evidence type="ECO:0000256" key="8">
    <source>
        <dbReference type="ARBA" id="ARBA00023004"/>
    </source>
</evidence>
<feature type="binding site" description="covalent" evidence="11">
    <location>
        <position position="624"/>
    </location>
    <ligand>
        <name>heme c</name>
        <dbReference type="ChEBI" id="CHEBI:61717"/>
    </ligand>
</feature>
<dbReference type="Proteomes" id="UP000676409">
    <property type="component" value="Chromosome"/>
</dbReference>
<dbReference type="NCBIfam" id="TIGR03075">
    <property type="entry name" value="PQQ_enz_alc_DH"/>
    <property type="match status" value="1"/>
</dbReference>
<dbReference type="GO" id="GO:0009055">
    <property type="term" value="F:electron transfer activity"/>
    <property type="evidence" value="ECO:0007669"/>
    <property type="project" value="InterPro"/>
</dbReference>
<dbReference type="GO" id="GO:0020037">
    <property type="term" value="F:heme binding"/>
    <property type="evidence" value="ECO:0007669"/>
    <property type="project" value="InterPro"/>
</dbReference>
<dbReference type="GO" id="GO:0016614">
    <property type="term" value="F:oxidoreductase activity, acting on CH-OH group of donors"/>
    <property type="evidence" value="ECO:0007669"/>
    <property type="project" value="InterPro"/>
</dbReference>
<evidence type="ECO:0000256" key="14">
    <source>
        <dbReference type="SAM" id="SignalP"/>
    </source>
</evidence>
<dbReference type="GO" id="GO:0005509">
    <property type="term" value="F:calcium ion binding"/>
    <property type="evidence" value="ECO:0007669"/>
    <property type="project" value="InterPro"/>
</dbReference>
<keyword evidence="9 13" id="KW-1015">Disulfide bond</keyword>
<feature type="binding site" evidence="11">
    <location>
        <position position="182"/>
    </location>
    <ligand>
        <name>pyrroloquinoline quinone</name>
        <dbReference type="ChEBI" id="CHEBI:58442"/>
    </ligand>
</feature>
<gene>
    <name evidence="16" type="ORF">KCG34_00855</name>
</gene>
<evidence type="ECO:0000313" key="17">
    <source>
        <dbReference type="Proteomes" id="UP000676409"/>
    </source>
</evidence>
<comment type="cofactor">
    <cofactor evidence="11">
        <name>heme c</name>
        <dbReference type="ChEBI" id="CHEBI:61717"/>
    </cofactor>
    <text evidence="11">Binds 1 heme c group per subunit.</text>
</comment>
<evidence type="ECO:0000256" key="11">
    <source>
        <dbReference type="PIRSR" id="PIRSR617512-2"/>
    </source>
</evidence>
<keyword evidence="4 14" id="KW-0732">Signal</keyword>
<feature type="binding site" evidence="11">
    <location>
        <position position="138"/>
    </location>
    <ligand>
        <name>pyrroloquinoline quinone</name>
        <dbReference type="ChEBI" id="CHEBI:58442"/>
    </ligand>
</feature>
<dbReference type="InterPro" id="IPR017512">
    <property type="entry name" value="PQQ_MeOH/EtOH_DH"/>
</dbReference>
<feature type="signal peptide" evidence="14">
    <location>
        <begin position="1"/>
        <end position="19"/>
    </location>
</feature>
<evidence type="ECO:0000256" key="6">
    <source>
        <dbReference type="ARBA" id="ARBA00022891"/>
    </source>
</evidence>
<sequence>MRGYGAALAAVLAASMALAGCNMGHGPAAVDAQRLTEADKDPGNWMSHGRTYSEQRFSPLDKVNASNVKDLGLAWSYELSTNRGVETTPIVVDGVMYVTSSWSLVYALDAKTGKELWKYDPKVPREVGHNACCDVVNRGVAVWKGRVYVATLDGRLVALDAKTGQPAWSVVTVDQTKPYTITMAPRIIKGKVMVGNSGSEYGVRGYVSAYDADDGKLIWRFYTVPGDPKKPFENKAMEAAAKTWSGDWWTMGGGGSPWDSMSYDPETNLLFFGTGNGLPWDEKARSPKGGDNLYLASIIAVDADTGEYRWHVQTTPGDSWDFDSTQTLTLADLTIDGQPRKVVMQASKNGFFYVIDRASGKLISAKNYVPTTWASGVDLATGKPIEIGDDHYKAAPTVMLPSSFGGHNWHPMAFSPKTGLVYIPAQEVPGAFGTDDKFAYRPGEWNTATNTDLNTLPADPKARAAMRNSLKGYLLAWDPVKQKEAWRVAHVGPWNGGTLATGGGLVFQGTADGHFNAYDAANGNPLWSADTYTATLAGPMTYTVDGEQYVAVGAGFGSIFYLAAGFAVPKVGTPENGKILVYKLGGAAKLQKPDLERIEMPKPPAMTASAQVVTQGHSLFNRNCLVCHGYNAISGGVIPDLRYSPLIANAADFKDVVLGGSRKSNGMVSFAKQLSEADAEAVRAYVISEANAGYAEAHQGGK</sequence>
<dbReference type="Gene3D" id="2.140.10.10">
    <property type="entry name" value="Quinoprotein alcohol dehydrogenase-like superfamily"/>
    <property type="match status" value="1"/>
</dbReference>
<evidence type="ECO:0000256" key="12">
    <source>
        <dbReference type="PIRSR" id="PIRSR617512-3"/>
    </source>
</evidence>
<evidence type="ECO:0000256" key="4">
    <source>
        <dbReference type="ARBA" id="ARBA00022729"/>
    </source>
</evidence>
<feature type="binding site" description="axial binding residue" evidence="12">
    <location>
        <position position="628"/>
    </location>
    <ligand>
        <name>heme c</name>
        <dbReference type="ChEBI" id="CHEBI:61717"/>
    </ligand>
    <ligandPart>
        <name>Fe</name>
        <dbReference type="ChEBI" id="CHEBI:18248"/>
    </ligandPart>
</feature>
<dbReference type="GO" id="GO:0016020">
    <property type="term" value="C:membrane"/>
    <property type="evidence" value="ECO:0007669"/>
    <property type="project" value="InterPro"/>
</dbReference>
<dbReference type="InterPro" id="IPR002372">
    <property type="entry name" value="PQQ_rpt_dom"/>
</dbReference>
<dbReference type="SUPFAM" id="SSF50998">
    <property type="entry name" value="Quinoprotein alcohol dehydrogenase-like"/>
    <property type="match status" value="1"/>
</dbReference>
<evidence type="ECO:0000259" key="15">
    <source>
        <dbReference type="PROSITE" id="PS51007"/>
    </source>
</evidence>
<dbReference type="InterPro" id="IPR036909">
    <property type="entry name" value="Cyt_c-like_dom_sf"/>
</dbReference>
<evidence type="ECO:0000256" key="9">
    <source>
        <dbReference type="ARBA" id="ARBA00023157"/>
    </source>
</evidence>
<evidence type="ECO:0000256" key="10">
    <source>
        <dbReference type="PIRSR" id="PIRSR617512-1"/>
    </source>
</evidence>
<dbReference type="GO" id="GO:0070968">
    <property type="term" value="F:pyrroloquinoline quinone binding"/>
    <property type="evidence" value="ECO:0007669"/>
    <property type="project" value="UniProtKB-ARBA"/>
</dbReference>
<evidence type="ECO:0000256" key="1">
    <source>
        <dbReference type="ARBA" id="ARBA00008156"/>
    </source>
</evidence>
<feature type="chain" id="PRO_5037701423" evidence="14">
    <location>
        <begin position="20"/>
        <end position="702"/>
    </location>
</feature>
<dbReference type="CDD" id="cd10279">
    <property type="entry name" value="PQQ_ADH_II"/>
    <property type="match status" value="1"/>
</dbReference>
<evidence type="ECO:0000256" key="2">
    <source>
        <dbReference type="ARBA" id="ARBA00022617"/>
    </source>
</evidence>
<evidence type="ECO:0000256" key="7">
    <source>
        <dbReference type="ARBA" id="ARBA00023002"/>
    </source>
</evidence>
<feature type="disulfide bond" evidence="13">
    <location>
        <begin position="132"/>
        <end position="133"/>
    </location>
</feature>
<proteinExistence type="inferred from homology"/>
<dbReference type="Pfam" id="PF13442">
    <property type="entry name" value="Cytochrome_CBB3"/>
    <property type="match status" value="1"/>
</dbReference>
<feature type="binding site" description="covalent" evidence="11">
    <location>
        <position position="627"/>
    </location>
    <ligand>
        <name>heme c</name>
        <dbReference type="ChEBI" id="CHEBI:61717"/>
    </ligand>
</feature>
<dbReference type="PROSITE" id="PS51257">
    <property type="entry name" value="PROKAR_LIPOPROTEIN"/>
    <property type="match status" value="1"/>
</dbReference>
<feature type="binding site" evidence="11">
    <location>
        <begin position="408"/>
        <end position="409"/>
    </location>
    <ligand>
        <name>pyrroloquinoline quinone</name>
        <dbReference type="ChEBI" id="CHEBI:58442"/>
    </ligand>
</feature>
<accession>A0A975G0U3</accession>
<evidence type="ECO:0000256" key="5">
    <source>
        <dbReference type="ARBA" id="ARBA00022837"/>
    </source>
</evidence>
<reference evidence="16" key="1">
    <citation type="submission" date="2021-04" db="EMBL/GenBank/DDBJ databases">
        <title>The complete genome sequence of Caulobacter sp. S6.</title>
        <authorList>
            <person name="Tang Y."/>
            <person name="Ouyang W."/>
            <person name="Liu Q."/>
            <person name="Huang B."/>
            <person name="Guo Z."/>
            <person name="Lei P."/>
        </authorList>
    </citation>
    <scope>NUCLEOTIDE SEQUENCE</scope>
    <source>
        <strain evidence="16">S6</strain>
    </source>
</reference>
<comment type="cofactor">
    <cofactor evidence="11">
        <name>pyrroloquinoline quinone</name>
        <dbReference type="ChEBI" id="CHEBI:58442"/>
    </cofactor>
    <text evidence="11">Binds 1 PQQ group per subunit.</text>
</comment>
<comment type="cofactor">
    <cofactor evidence="12">
        <name>Ca(2+)</name>
        <dbReference type="ChEBI" id="CHEBI:29108"/>
    </cofactor>
    <text evidence="12">Binds 1 Ca(2+) ion per subunit.</text>
</comment>
<keyword evidence="2 11" id="KW-0349">Heme</keyword>
<feature type="binding site" evidence="11">
    <location>
        <position position="559"/>
    </location>
    <ligand>
        <name>pyrroloquinoline quinone</name>
        <dbReference type="ChEBI" id="CHEBI:58442"/>
    </ligand>
</feature>
<dbReference type="InterPro" id="IPR011047">
    <property type="entry name" value="Quinoprotein_ADH-like_sf"/>
</dbReference>
<organism evidence="16 17">
    <name type="scientific">Phenylobacterium montanum</name>
    <dbReference type="NCBI Taxonomy" id="2823693"/>
    <lineage>
        <taxon>Bacteria</taxon>
        <taxon>Pseudomonadati</taxon>
        <taxon>Pseudomonadota</taxon>
        <taxon>Alphaproteobacteria</taxon>
        <taxon>Caulobacterales</taxon>
        <taxon>Caulobacteraceae</taxon>
        <taxon>Phenylobacterium</taxon>
    </lineage>
</organism>
<dbReference type="AlphaFoldDB" id="A0A975G0U3"/>
<dbReference type="KEGG" id="caul:KCG34_00855"/>
<dbReference type="PANTHER" id="PTHR32303">
    <property type="entry name" value="QUINOPROTEIN ALCOHOL DEHYDROGENASE (CYTOCHROME C)"/>
    <property type="match status" value="1"/>
</dbReference>
<dbReference type="EC" id="1.1.2.-" evidence="16"/>
<dbReference type="RefSeq" id="WP_211938527.1">
    <property type="nucleotide sequence ID" value="NZ_CP073078.1"/>
</dbReference>
<name>A0A975G0U3_9CAUL</name>
<dbReference type="PROSITE" id="PS51007">
    <property type="entry name" value="CYTC"/>
    <property type="match status" value="1"/>
</dbReference>
<feature type="binding site" evidence="12">
    <location>
        <position position="321"/>
    </location>
    <ligand>
        <name>Ca(2+)</name>
        <dbReference type="ChEBI" id="CHEBI:29108"/>
    </ligand>
</feature>
<evidence type="ECO:0000313" key="16">
    <source>
        <dbReference type="EMBL" id="QUD88477.1"/>
    </source>
</evidence>
<feature type="binding site" evidence="11">
    <location>
        <position position="348"/>
    </location>
    <ligand>
        <name>pyrroloquinoline quinone</name>
        <dbReference type="ChEBI" id="CHEBI:58442"/>
    </ligand>
</feature>
<feature type="binding site" description="axial binding residue" evidence="12">
    <location>
        <position position="667"/>
    </location>
    <ligand>
        <name>heme c</name>
        <dbReference type="ChEBI" id="CHEBI:61717"/>
    </ligand>
    <ligandPart>
        <name>Fe</name>
        <dbReference type="ChEBI" id="CHEBI:18248"/>
    </ligandPart>
</feature>
<keyword evidence="3 12" id="KW-0479">Metal-binding</keyword>
<dbReference type="EMBL" id="CP073078">
    <property type="protein sequence ID" value="QUD88477.1"/>
    <property type="molecule type" value="Genomic_DNA"/>
</dbReference>
<keyword evidence="8 12" id="KW-0408">Iron</keyword>
<comment type="similarity">
    <text evidence="1">Belongs to the bacterial PQQ dehydrogenase family.</text>
</comment>
<dbReference type="InterPro" id="IPR018391">
    <property type="entry name" value="PQQ_b-propeller_rpt"/>
</dbReference>
<keyword evidence="5 12" id="KW-0106">Calcium</keyword>
<dbReference type="Gene3D" id="1.10.760.10">
    <property type="entry name" value="Cytochrome c-like domain"/>
    <property type="match status" value="1"/>
</dbReference>
<feature type="binding site" evidence="12">
    <location>
        <position position="200"/>
    </location>
    <ligand>
        <name>Ca(2+)</name>
        <dbReference type="ChEBI" id="CHEBI:29108"/>
    </ligand>
</feature>
<evidence type="ECO:0000256" key="3">
    <source>
        <dbReference type="ARBA" id="ARBA00022723"/>
    </source>
</evidence>
<feature type="binding site" evidence="11">
    <location>
        <position position="86"/>
    </location>
    <ligand>
        <name>pyrroloquinoline quinone</name>
        <dbReference type="ChEBI" id="CHEBI:58442"/>
    </ligand>
</feature>
<keyword evidence="17" id="KW-1185">Reference proteome</keyword>
<dbReference type="SMART" id="SM00564">
    <property type="entry name" value="PQQ"/>
    <property type="match status" value="5"/>
</dbReference>
<keyword evidence="7 16" id="KW-0560">Oxidoreductase</keyword>
<feature type="domain" description="Cytochrome c" evidence="15">
    <location>
        <begin position="611"/>
        <end position="690"/>
    </location>
</feature>
<feature type="binding site" evidence="12">
    <location>
        <position position="276"/>
    </location>
    <ligand>
        <name>Ca(2+)</name>
        <dbReference type="ChEBI" id="CHEBI:29108"/>
    </ligand>
</feature>
<dbReference type="FunFam" id="2.140.10.10:FF:000003">
    <property type="entry name" value="Methanol dehydrogenase, large subunit"/>
    <property type="match status" value="1"/>
</dbReference>
<feature type="active site" description="Proton acceptor" evidence="10">
    <location>
        <position position="321"/>
    </location>
</feature>
<evidence type="ECO:0000256" key="13">
    <source>
        <dbReference type="PIRSR" id="PIRSR617512-4"/>
    </source>
</evidence>
<keyword evidence="6 11" id="KW-0634">PQQ</keyword>
<protein>
    <submittedName>
        <fullName evidence="16">PQQ-dependent dehydrogenase, methanol/ethanol family</fullName>
        <ecNumber evidence="16">1.1.2.-</ecNumber>
    </submittedName>
</protein>
<dbReference type="Pfam" id="PF01011">
    <property type="entry name" value="PQQ"/>
    <property type="match status" value="2"/>
</dbReference>